<dbReference type="RefSeq" id="YP_010675327.1">
    <property type="nucleotide sequence ID" value="NC_071002.1"/>
</dbReference>
<evidence type="ECO:0000313" key="3">
    <source>
        <dbReference type="Proteomes" id="UP000828125"/>
    </source>
</evidence>
<evidence type="ECO:0000313" key="2">
    <source>
        <dbReference type="EMBL" id="QTZ83053.1"/>
    </source>
</evidence>
<reference evidence="2 3" key="1">
    <citation type="submission" date="2021-02" db="EMBL/GenBank/DDBJ databases">
        <title>Isolation and Efficacy of Vancomycin Resistant Enterococci-specific Bacteriophages in Wax Moth Larvae Model Galleria mellonella.</title>
        <authorList>
            <person name="El Haddad L."/>
            <person name="Clark J.R."/>
            <person name="Terwilliger A.L."/>
            <person name="Harb C.P."/>
            <person name="Chaftari C."/>
            <person name="Duna M."/>
            <person name="Yussef S."/>
            <person name="Stibich M."/>
            <person name="Maresso A."/>
            <person name="Chemaly R.F."/>
        </authorList>
    </citation>
    <scope>NUCLEOTIDE SEQUENCE [LARGE SCALE GENOMIC DNA]</scope>
</reference>
<organism evidence="2 3">
    <name type="scientific">Enterococcus phage MDA1</name>
    <dbReference type="NCBI Taxonomy" id="2816460"/>
    <lineage>
        <taxon>Viruses</taxon>
        <taxon>Duplodnaviria</taxon>
        <taxon>Heunggongvirae</taxon>
        <taxon>Uroviricota</taxon>
        <taxon>Caudoviricetes</taxon>
        <taxon>Rountreeviridae</taxon>
        <taxon>Sarlesvirinae</taxon>
        <taxon>Copernicusvirus</taxon>
        <taxon>Copernicusvirus mda1</taxon>
    </lineage>
</organism>
<dbReference type="InterPro" id="IPR003343">
    <property type="entry name" value="Big_2"/>
</dbReference>
<dbReference type="InterPro" id="IPR008964">
    <property type="entry name" value="Invasin/intimin_cell_adhesion"/>
</dbReference>
<feature type="domain" description="BIG2" evidence="1">
    <location>
        <begin position="2"/>
        <end position="77"/>
    </location>
</feature>
<dbReference type="GeneID" id="77951651"/>
<evidence type="ECO:0000259" key="1">
    <source>
        <dbReference type="SMART" id="SM00635"/>
    </source>
</evidence>
<dbReference type="Pfam" id="PF02368">
    <property type="entry name" value="Big_2"/>
    <property type="match status" value="1"/>
</dbReference>
<proteinExistence type="predicted"/>
<dbReference type="Proteomes" id="UP000828125">
    <property type="component" value="Segment"/>
</dbReference>
<dbReference type="SUPFAM" id="SSF49373">
    <property type="entry name" value="Invasin/intimin cell-adhesion fragments"/>
    <property type="match status" value="1"/>
</dbReference>
<sequence>MTGVELTPSTASVAVGAKTQLTSVVKPENATNKNVTYKSSDDTKATVSSTGEVTGVAEGTATITVTTEDGAKTATSTITVTA</sequence>
<keyword evidence="3" id="KW-1185">Reference proteome</keyword>
<dbReference type="KEGG" id="vg:77951651"/>
<protein>
    <submittedName>
        <fullName evidence="2">Tail tube protein</fullName>
    </submittedName>
</protein>
<name>A0AAE7USJ2_9CAUD</name>
<dbReference type="SMART" id="SM00635">
    <property type="entry name" value="BID_2"/>
    <property type="match status" value="1"/>
</dbReference>
<dbReference type="EMBL" id="MW623430">
    <property type="protein sequence ID" value="QTZ83053.1"/>
    <property type="molecule type" value="Genomic_DNA"/>
</dbReference>
<accession>A0AAE7USJ2</accession>
<dbReference type="Gene3D" id="2.60.40.1080">
    <property type="match status" value="1"/>
</dbReference>